<keyword evidence="2" id="KW-1185">Reference proteome</keyword>
<dbReference type="Proteomes" id="UP000636010">
    <property type="component" value="Unassembled WGS sequence"/>
</dbReference>
<organism evidence="1 2">
    <name type="scientific">Marivirga lumbricoides</name>
    <dbReference type="NCBI Taxonomy" id="1046115"/>
    <lineage>
        <taxon>Bacteria</taxon>
        <taxon>Pseudomonadati</taxon>
        <taxon>Bacteroidota</taxon>
        <taxon>Cytophagia</taxon>
        <taxon>Cytophagales</taxon>
        <taxon>Marivirgaceae</taxon>
        <taxon>Marivirga</taxon>
    </lineage>
</organism>
<evidence type="ECO:0000313" key="1">
    <source>
        <dbReference type="EMBL" id="GGC33749.1"/>
    </source>
</evidence>
<gene>
    <name evidence="1" type="ORF">GCM10011506_18980</name>
</gene>
<evidence type="ECO:0008006" key="3">
    <source>
        <dbReference type="Google" id="ProtNLM"/>
    </source>
</evidence>
<evidence type="ECO:0000313" key="2">
    <source>
        <dbReference type="Proteomes" id="UP000636010"/>
    </source>
</evidence>
<name>A0ABQ1M6Y1_9BACT</name>
<accession>A0ABQ1M6Y1</accession>
<protein>
    <recommendedName>
        <fullName evidence="3">Toxin-antitoxin system YwqK family antitoxin</fullName>
    </recommendedName>
</protein>
<dbReference type="RefSeq" id="WP_188462709.1">
    <property type="nucleotide sequence ID" value="NZ_BAABHU010000005.1"/>
</dbReference>
<comment type="caution">
    <text evidence="1">The sequence shown here is derived from an EMBL/GenBank/DDBJ whole genome shotgun (WGS) entry which is preliminary data.</text>
</comment>
<dbReference type="Pfam" id="PF07661">
    <property type="entry name" value="MORN_2"/>
    <property type="match status" value="3"/>
</dbReference>
<dbReference type="EMBL" id="BMEC01000005">
    <property type="protein sequence ID" value="GGC33749.1"/>
    <property type="molecule type" value="Genomic_DNA"/>
</dbReference>
<reference evidence="2" key="1">
    <citation type="journal article" date="2019" name="Int. J. Syst. Evol. Microbiol.">
        <title>The Global Catalogue of Microorganisms (GCM) 10K type strain sequencing project: providing services to taxonomists for standard genome sequencing and annotation.</title>
        <authorList>
            <consortium name="The Broad Institute Genomics Platform"/>
            <consortium name="The Broad Institute Genome Sequencing Center for Infectious Disease"/>
            <person name="Wu L."/>
            <person name="Ma J."/>
        </authorList>
    </citation>
    <scope>NUCLEOTIDE SEQUENCE [LARGE SCALE GENOMIC DNA]</scope>
    <source>
        <strain evidence="2">CGMCC 1.10832</strain>
    </source>
</reference>
<dbReference type="SUPFAM" id="SSF82185">
    <property type="entry name" value="Histone H3 K4-specific methyltransferase SET7/9 N-terminal domain"/>
    <property type="match status" value="1"/>
</dbReference>
<dbReference type="Gene3D" id="2.20.110.10">
    <property type="entry name" value="Histone H3 K4-specific methyltransferase SET7/9 N-terminal domain"/>
    <property type="match status" value="2"/>
</dbReference>
<sequence length="272" mass="31233">MNIGFLTRHILILCVLVLFESCTSVEKEYYPSGKIAYEYNIENGKKDGVALKYYESGELMQKSNWAEGEKVGKSFTYYKSGVEKYIANFENNKQDGWTFYYDSLGNLRGKQEFVDGNLDGKFEEYYADGTVMAKGTNSFKGGTKKIYEYFPNGKPKRFVYERNDSLIYLKSLDETGDITNAYFTIKLKAEDENQLCFIIDTTIIPEDELSVEVVFNETSINGNNLKFRAKGRKVCVAKDKFKDKETVSGLFCEVFTEDESYHGCNNFSFDLQ</sequence>
<proteinExistence type="predicted"/>
<dbReference type="InterPro" id="IPR011652">
    <property type="entry name" value="MORN_2"/>
</dbReference>